<evidence type="ECO:0000256" key="11">
    <source>
        <dbReference type="ARBA" id="ARBA00023136"/>
    </source>
</evidence>
<dbReference type="Pfam" id="PF00757">
    <property type="entry name" value="Furin-like"/>
    <property type="match status" value="1"/>
</dbReference>
<dbReference type="InterPro" id="IPR006212">
    <property type="entry name" value="Furin_repeat"/>
</dbReference>
<dbReference type="InterPro" id="IPR000494">
    <property type="entry name" value="Rcpt_L-dom"/>
</dbReference>
<dbReference type="InterPro" id="IPR006211">
    <property type="entry name" value="Furin-like_Cys-rich_dom"/>
</dbReference>
<evidence type="ECO:0000256" key="8">
    <source>
        <dbReference type="ARBA" id="ARBA00022777"/>
    </source>
</evidence>
<keyword evidence="4" id="KW-0808">Transferase</keyword>
<keyword evidence="10 17" id="KW-1133">Transmembrane helix</keyword>
<dbReference type="Proteomes" id="UP000261380">
    <property type="component" value="Unplaced"/>
</dbReference>
<dbReference type="GO" id="GO:0005524">
    <property type="term" value="F:ATP binding"/>
    <property type="evidence" value="ECO:0007669"/>
    <property type="project" value="UniProtKB-KW"/>
</dbReference>
<keyword evidence="13" id="KW-1015">Disulfide bond</keyword>
<keyword evidence="21" id="KW-1185">Reference proteome</keyword>
<dbReference type="GO" id="GO:0004714">
    <property type="term" value="F:transmembrane receptor protein tyrosine kinase activity"/>
    <property type="evidence" value="ECO:0007669"/>
    <property type="project" value="UniProtKB-EC"/>
</dbReference>
<dbReference type="FunFam" id="3.80.20.20:FF:000006">
    <property type="entry name" value="Receptor protein-tyrosine kinase"/>
    <property type="match status" value="1"/>
</dbReference>
<dbReference type="SUPFAM" id="SSF57184">
    <property type="entry name" value="Growth factor receptor domain"/>
    <property type="match status" value="1"/>
</dbReference>
<dbReference type="GO" id="GO:0007169">
    <property type="term" value="P:cell surface receptor protein tyrosine kinase signaling pathway"/>
    <property type="evidence" value="ECO:0007669"/>
    <property type="project" value="UniProtKB-ARBA"/>
</dbReference>
<keyword evidence="15" id="KW-0325">Glycoprotein</keyword>
<dbReference type="SUPFAM" id="SSF52058">
    <property type="entry name" value="L domain-like"/>
    <property type="match status" value="1"/>
</dbReference>
<keyword evidence="7" id="KW-0547">Nucleotide-binding</keyword>
<evidence type="ECO:0000259" key="19">
    <source>
        <dbReference type="Pfam" id="PF01030"/>
    </source>
</evidence>
<keyword evidence="9" id="KW-0067">ATP-binding</keyword>
<keyword evidence="8" id="KW-0418">Kinase</keyword>
<evidence type="ECO:0000313" key="20">
    <source>
        <dbReference type="Ensembl" id="ENSXCOP00000021831.1"/>
    </source>
</evidence>
<evidence type="ECO:0000256" key="7">
    <source>
        <dbReference type="ARBA" id="ARBA00022741"/>
    </source>
</evidence>
<evidence type="ECO:0000259" key="18">
    <source>
        <dbReference type="Pfam" id="PF00757"/>
    </source>
</evidence>
<dbReference type="Gene3D" id="3.80.20.20">
    <property type="entry name" value="Receptor L-domain"/>
    <property type="match status" value="1"/>
</dbReference>
<evidence type="ECO:0000313" key="21">
    <source>
        <dbReference type="Proteomes" id="UP000261380"/>
    </source>
</evidence>
<dbReference type="EC" id="2.7.10.1" evidence="2"/>
<keyword evidence="12" id="KW-0829">Tyrosine-protein kinase</keyword>
<evidence type="ECO:0000256" key="5">
    <source>
        <dbReference type="ARBA" id="ARBA00022692"/>
    </source>
</evidence>
<dbReference type="Gene3D" id="2.10.220.10">
    <property type="entry name" value="Hormone Receptor, Insulin-like Growth Factor Receptor 1, Chain A, domain 2"/>
    <property type="match status" value="1"/>
</dbReference>
<evidence type="ECO:0000256" key="17">
    <source>
        <dbReference type="SAM" id="Phobius"/>
    </source>
</evidence>
<evidence type="ECO:0000256" key="1">
    <source>
        <dbReference type="ARBA" id="ARBA00004479"/>
    </source>
</evidence>
<dbReference type="AlphaFoldDB" id="A0A3B5ML14"/>
<organism evidence="20 21">
    <name type="scientific">Xiphophorus couchianus</name>
    <name type="common">Monterrey platyfish</name>
    <dbReference type="NCBI Taxonomy" id="32473"/>
    <lineage>
        <taxon>Eukaryota</taxon>
        <taxon>Metazoa</taxon>
        <taxon>Chordata</taxon>
        <taxon>Craniata</taxon>
        <taxon>Vertebrata</taxon>
        <taxon>Euteleostomi</taxon>
        <taxon>Actinopterygii</taxon>
        <taxon>Neopterygii</taxon>
        <taxon>Teleostei</taxon>
        <taxon>Neoteleostei</taxon>
        <taxon>Acanthomorphata</taxon>
        <taxon>Ovalentaria</taxon>
        <taxon>Atherinomorphae</taxon>
        <taxon>Cyprinodontiformes</taxon>
        <taxon>Poeciliidae</taxon>
        <taxon>Poeciliinae</taxon>
        <taxon>Xiphophorus</taxon>
    </lineage>
</organism>
<keyword evidence="14" id="KW-0675">Receptor</keyword>
<dbReference type="FunFam" id="2.10.220.10:FF:000001">
    <property type="entry name" value="Receptor protein-tyrosine kinase"/>
    <property type="match status" value="1"/>
</dbReference>
<evidence type="ECO:0000256" key="2">
    <source>
        <dbReference type="ARBA" id="ARBA00011902"/>
    </source>
</evidence>
<evidence type="ECO:0000256" key="4">
    <source>
        <dbReference type="ARBA" id="ARBA00022679"/>
    </source>
</evidence>
<evidence type="ECO:0000256" key="6">
    <source>
        <dbReference type="ARBA" id="ARBA00022729"/>
    </source>
</evidence>
<keyword evidence="5 17" id="KW-0812">Transmembrane</keyword>
<dbReference type="GO" id="GO:0016020">
    <property type="term" value="C:membrane"/>
    <property type="evidence" value="ECO:0007669"/>
    <property type="project" value="UniProtKB-SubCell"/>
</dbReference>
<evidence type="ECO:0000256" key="16">
    <source>
        <dbReference type="ARBA" id="ARBA00051243"/>
    </source>
</evidence>
<evidence type="ECO:0000256" key="10">
    <source>
        <dbReference type="ARBA" id="ARBA00022989"/>
    </source>
</evidence>
<dbReference type="Pfam" id="PF01030">
    <property type="entry name" value="Recep_L_domain"/>
    <property type="match status" value="1"/>
</dbReference>
<name>A0A3B5ML14_9TELE</name>
<reference evidence="20" key="2">
    <citation type="submission" date="2025-09" db="UniProtKB">
        <authorList>
            <consortium name="Ensembl"/>
        </authorList>
    </citation>
    <scope>IDENTIFICATION</scope>
</reference>
<feature type="transmembrane region" description="Helical" evidence="17">
    <location>
        <begin position="401"/>
        <end position="420"/>
    </location>
</feature>
<evidence type="ECO:0000256" key="9">
    <source>
        <dbReference type="ARBA" id="ARBA00022840"/>
    </source>
</evidence>
<evidence type="ECO:0000256" key="14">
    <source>
        <dbReference type="ARBA" id="ARBA00023170"/>
    </source>
</evidence>
<dbReference type="GeneTree" id="ENSGT00940000155450"/>
<accession>A0A3B5ML14</accession>
<comment type="subcellular location">
    <subcellularLocation>
        <location evidence="1">Membrane</location>
        <topology evidence="1">Single-pass type I membrane protein</topology>
    </subcellularLocation>
</comment>
<dbReference type="InterPro" id="IPR009030">
    <property type="entry name" value="Growth_fac_rcpt_cys_sf"/>
</dbReference>
<reference evidence="20" key="1">
    <citation type="submission" date="2025-08" db="UniProtKB">
        <authorList>
            <consortium name="Ensembl"/>
        </authorList>
    </citation>
    <scope>IDENTIFICATION</scope>
</reference>
<protein>
    <recommendedName>
        <fullName evidence="2">receptor protein-tyrosine kinase</fullName>
        <ecNumber evidence="2">2.7.10.1</ecNumber>
    </recommendedName>
</protein>
<keyword evidence="3" id="KW-0597">Phosphoprotein</keyword>
<evidence type="ECO:0000256" key="12">
    <source>
        <dbReference type="ARBA" id="ARBA00023137"/>
    </source>
</evidence>
<proteinExistence type="predicted"/>
<sequence length="421" mass="47248">FFKIPFEGFFFSLLLGCSQNQIIFFFKIFFNFFPVCQGFSNRVNLMDNKEDHYLNMVKTYSNCTIVLENLEITHVDENRDLSFLKSIEEVSGYVLIALNTVSRIPLENLRIIRGHSLYEEKFALSVLANIDKNTGQGTTELLLTSLTEILRGGVKFLNNKLCNVETIQWFDIVNADTKPSMELQVAGNNPFCKCNKCHSSCYNGSCWAPGAENCQTLTKLNCAQQCSKRCKGPSPSDCCNEHCAAGCTGPTAADCLACRDFQDDGVCKDSCPGLMRYDPNLHQLVPNPQGKYNFGATCVKNCPHNYVVTDHGACVRTCSGNTYEVEEGGIRKCAKCNGLCPKGSSCCFRLSVLQRIMRPCLLSYVLNLLNFLSQWTLHLYKNLKGLALGISCTIRNYQRMSFLFHPFFALIFWVVVAAAWL</sequence>
<keyword evidence="6" id="KW-0732">Signal</keyword>
<evidence type="ECO:0000256" key="3">
    <source>
        <dbReference type="ARBA" id="ARBA00022553"/>
    </source>
</evidence>
<comment type="catalytic activity">
    <reaction evidence="16">
        <text>L-tyrosyl-[protein] + ATP = O-phospho-L-tyrosyl-[protein] + ADP + H(+)</text>
        <dbReference type="Rhea" id="RHEA:10596"/>
        <dbReference type="Rhea" id="RHEA-COMP:10136"/>
        <dbReference type="Rhea" id="RHEA-COMP:20101"/>
        <dbReference type="ChEBI" id="CHEBI:15378"/>
        <dbReference type="ChEBI" id="CHEBI:30616"/>
        <dbReference type="ChEBI" id="CHEBI:46858"/>
        <dbReference type="ChEBI" id="CHEBI:61978"/>
        <dbReference type="ChEBI" id="CHEBI:456216"/>
        <dbReference type="EC" id="2.7.10.1"/>
    </reaction>
</comment>
<evidence type="ECO:0000256" key="15">
    <source>
        <dbReference type="ARBA" id="ARBA00023180"/>
    </source>
</evidence>
<feature type="domain" description="Furin-like cysteine-rich" evidence="18">
    <location>
        <begin position="193"/>
        <end position="342"/>
    </location>
</feature>
<dbReference type="SMART" id="SM00261">
    <property type="entry name" value="FU"/>
    <property type="match status" value="1"/>
</dbReference>
<keyword evidence="11 17" id="KW-0472">Membrane</keyword>
<feature type="domain" description="Receptor L-domain" evidence="19">
    <location>
        <begin position="62"/>
        <end position="172"/>
    </location>
</feature>
<dbReference type="InterPro" id="IPR036941">
    <property type="entry name" value="Rcpt_L-dom_sf"/>
</dbReference>
<feature type="transmembrane region" description="Helical" evidence="17">
    <location>
        <begin position="361"/>
        <end position="380"/>
    </location>
</feature>
<dbReference type="Ensembl" id="ENSXCOT00000022095.1">
    <property type="protein sequence ID" value="ENSXCOP00000021831.1"/>
    <property type="gene ID" value="ENSXCOG00000016121.1"/>
</dbReference>
<dbReference type="CDD" id="cd00064">
    <property type="entry name" value="FU"/>
    <property type="match status" value="1"/>
</dbReference>
<evidence type="ECO:0000256" key="13">
    <source>
        <dbReference type="ARBA" id="ARBA00023157"/>
    </source>
</evidence>